<sequence>MNLCSCSNLKLLNVSASPLGSFSPAVATWYGSAHGAGSGGGACGYGPGVGQPPYSAMVSAGNANLFKSGKGCGSCYQVKCTQNAACSRNPVTVTITDECPGSCNDELFHFDLSGKAFGAMAKPGQDGKLRSAGKLNIQYQKVPCNYPGVKVAFRVGSGSNPNFFACAIEYEDGDGDLALVELHAASSNQWLPMQQSWGATWKINLSPATKAPFSIRLTTVESRKSIVANNVIPTGWSPGQTYRSVVNF</sequence>
<evidence type="ECO:0000313" key="7">
    <source>
        <dbReference type="Proteomes" id="UP001642360"/>
    </source>
</evidence>
<dbReference type="InterPro" id="IPR036749">
    <property type="entry name" value="Expansin_CBD_sf"/>
</dbReference>
<organism evidence="6 7">
    <name type="scientific">Ilex paraguariensis</name>
    <name type="common">yerba mate</name>
    <dbReference type="NCBI Taxonomy" id="185542"/>
    <lineage>
        <taxon>Eukaryota</taxon>
        <taxon>Viridiplantae</taxon>
        <taxon>Streptophyta</taxon>
        <taxon>Embryophyta</taxon>
        <taxon>Tracheophyta</taxon>
        <taxon>Spermatophyta</taxon>
        <taxon>Magnoliopsida</taxon>
        <taxon>eudicotyledons</taxon>
        <taxon>Gunneridae</taxon>
        <taxon>Pentapetalae</taxon>
        <taxon>asterids</taxon>
        <taxon>campanulids</taxon>
        <taxon>Aquifoliales</taxon>
        <taxon>Aquifoliaceae</taxon>
        <taxon>Ilex</taxon>
    </lineage>
</organism>
<dbReference type="PRINTS" id="PR01225">
    <property type="entry name" value="EXPANSNFAMLY"/>
</dbReference>
<dbReference type="InterPro" id="IPR007117">
    <property type="entry name" value="Expansin_CBD"/>
</dbReference>
<evidence type="ECO:0000313" key="6">
    <source>
        <dbReference type="EMBL" id="CAK9188408.1"/>
    </source>
</evidence>
<dbReference type="Gene3D" id="2.40.40.10">
    <property type="entry name" value="RlpA-like domain"/>
    <property type="match status" value="1"/>
</dbReference>
<name>A0ABC8V512_9AQUA</name>
<dbReference type="PANTHER" id="PTHR31692:SF56">
    <property type="entry name" value="EXPANSIN-B2-RELATED"/>
    <property type="match status" value="1"/>
</dbReference>
<dbReference type="SUPFAM" id="SSF49590">
    <property type="entry name" value="PHL pollen allergen"/>
    <property type="match status" value="1"/>
</dbReference>
<accession>A0ABC8V512</accession>
<dbReference type="PRINTS" id="PR00829">
    <property type="entry name" value="LOLP1ALLERGN"/>
</dbReference>
<evidence type="ECO:0000256" key="1">
    <source>
        <dbReference type="ARBA" id="ARBA00004613"/>
    </source>
</evidence>
<comment type="caution">
    <text evidence="6">The sequence shown here is derived from an EMBL/GenBank/DDBJ whole genome shotgun (WGS) entry which is preliminary data.</text>
</comment>
<comment type="subcellular location">
    <subcellularLocation>
        <location evidence="1">Secreted</location>
    </subcellularLocation>
</comment>
<dbReference type="Gene3D" id="2.60.40.760">
    <property type="entry name" value="Expansin, cellulose-binding-like domain"/>
    <property type="match status" value="1"/>
</dbReference>
<dbReference type="PROSITE" id="PS50843">
    <property type="entry name" value="EXPANSIN_CBD"/>
    <property type="match status" value="1"/>
</dbReference>
<comment type="similarity">
    <text evidence="3">Belongs to the expansin family.</text>
</comment>
<dbReference type="GO" id="GO:0009653">
    <property type="term" value="P:anatomical structure morphogenesis"/>
    <property type="evidence" value="ECO:0007669"/>
    <property type="project" value="UniProtKB-ARBA"/>
</dbReference>
<dbReference type="Pfam" id="PF01357">
    <property type="entry name" value="Expansin_C"/>
    <property type="match status" value="1"/>
</dbReference>
<evidence type="ECO:0000259" key="5">
    <source>
        <dbReference type="PROSITE" id="PS50843"/>
    </source>
</evidence>
<dbReference type="PROSITE" id="PS50842">
    <property type="entry name" value="EXPANSIN_EG45"/>
    <property type="match status" value="1"/>
</dbReference>
<proteinExistence type="inferred from homology"/>
<dbReference type="AlphaFoldDB" id="A0ABC8V512"/>
<dbReference type="SUPFAM" id="SSF50685">
    <property type="entry name" value="Barwin-like endoglucanases"/>
    <property type="match status" value="1"/>
</dbReference>
<keyword evidence="2" id="KW-0964">Secreted</keyword>
<evidence type="ECO:0000259" key="4">
    <source>
        <dbReference type="PROSITE" id="PS50842"/>
    </source>
</evidence>
<dbReference type="InterPro" id="IPR036908">
    <property type="entry name" value="RlpA-like_sf"/>
</dbReference>
<protein>
    <submittedName>
        <fullName evidence="6">Uncharacterized protein</fullName>
    </submittedName>
</protein>
<keyword evidence="7" id="KW-1185">Reference proteome</keyword>
<dbReference type="Proteomes" id="UP001642360">
    <property type="component" value="Unassembled WGS sequence"/>
</dbReference>
<dbReference type="InterPro" id="IPR007118">
    <property type="entry name" value="Expan_Lol_pI"/>
</dbReference>
<dbReference type="GO" id="GO:0005576">
    <property type="term" value="C:extracellular region"/>
    <property type="evidence" value="ECO:0007669"/>
    <property type="project" value="UniProtKB-SubCell"/>
</dbReference>
<dbReference type="InterPro" id="IPR005795">
    <property type="entry name" value="LolPI"/>
</dbReference>
<dbReference type="Pfam" id="PF03330">
    <property type="entry name" value="DPBB_1"/>
    <property type="match status" value="1"/>
</dbReference>
<dbReference type="SMART" id="SM00837">
    <property type="entry name" value="DPBB_1"/>
    <property type="match status" value="1"/>
</dbReference>
<reference evidence="6 7" key="1">
    <citation type="submission" date="2024-02" db="EMBL/GenBank/DDBJ databases">
        <authorList>
            <person name="Vignale AGUSTIN F."/>
            <person name="Sosa J E."/>
            <person name="Modenutti C."/>
        </authorList>
    </citation>
    <scope>NUCLEOTIDE SEQUENCE [LARGE SCALE GENOMIC DNA]</scope>
</reference>
<dbReference type="InterPro" id="IPR007112">
    <property type="entry name" value="Expansin/allergen_DPBB_dom"/>
</dbReference>
<evidence type="ECO:0000256" key="3">
    <source>
        <dbReference type="RuleBase" id="RU003460"/>
    </source>
</evidence>
<dbReference type="PANTHER" id="PTHR31692">
    <property type="entry name" value="EXPANSIN-B3"/>
    <property type="match status" value="1"/>
</dbReference>
<feature type="domain" description="Expansin-like EG45" evidence="4">
    <location>
        <begin position="40"/>
        <end position="149"/>
    </location>
</feature>
<feature type="domain" description="Expansin-like CBD" evidence="5">
    <location>
        <begin position="162"/>
        <end position="244"/>
    </location>
</feature>
<dbReference type="InterPro" id="IPR009009">
    <property type="entry name" value="RlpA-like_DPBB"/>
</dbReference>
<evidence type="ECO:0000256" key="2">
    <source>
        <dbReference type="ARBA" id="ARBA00022525"/>
    </source>
</evidence>
<gene>
    <name evidence="6" type="ORF">ILEXP_LOCUS59092</name>
</gene>
<dbReference type="EMBL" id="CAUOFW020010446">
    <property type="protein sequence ID" value="CAK9188408.1"/>
    <property type="molecule type" value="Genomic_DNA"/>
</dbReference>